<feature type="transmembrane region" description="Helical" evidence="7">
    <location>
        <begin position="442"/>
        <end position="468"/>
    </location>
</feature>
<feature type="transmembrane region" description="Helical" evidence="7">
    <location>
        <begin position="356"/>
        <end position="376"/>
    </location>
</feature>
<sequence length="574" mass="63468">MSSQPKSSSGGWKAAIFIICLEVAERFSYYGVSGNLINYFTNVLGQPTAVAAKNVNIWIGVSAIFPFLGALVADSYMGRCKTIFISSIVYLIGLVALTITVSAVPSHVREAFFFLSLYIMSVGEGGHKPCVQTFAADQFDEEVAEEKAAKSSFFNWWYLGIVCGATTALLVVIYVQDYVGWDIGYGMLAGAVALALGVFFIGSKTGTYRQQAPSGSPFTRVAQVFVAAARKRHLLVRVDDDDHFGGGIFCYDDGTRSGIKGMDKLVGARVRALARTPQYRFLDKAMIIDSIDASSKMRNPWRLCSINQVEEVKLLVRLIPIWASCSIFAMVIAQLGTYFTKQGSTMIHSFGPKFHIAPASFQVFTGLAILISITLYERVATPILRNITGQASGITMLQRIGIGLFLSSVTMVVSGLVETRRIETARENGLMDMPKATVPVKIWWLLPQYMLCGVCDVFTIVGMQELFYDQIPKEMRSMGAAAYISVVGFGNFMSSVVITAVQRISAKCGDEWLVDNLNRAHLHYFYWILAGLSAANFCVYLFVSRSFIYKKFECYDHLGNEKEMDKQVHPEEEA</sequence>
<dbReference type="Gene3D" id="1.20.1250.20">
    <property type="entry name" value="MFS general substrate transporter like domains"/>
    <property type="match status" value="1"/>
</dbReference>
<dbReference type="GO" id="GO:0016020">
    <property type="term" value="C:membrane"/>
    <property type="evidence" value="ECO:0007669"/>
    <property type="project" value="UniProtKB-SubCell"/>
</dbReference>
<dbReference type="Proteomes" id="UP001630127">
    <property type="component" value="Unassembled WGS sequence"/>
</dbReference>
<comment type="subcellular location">
    <subcellularLocation>
        <location evidence="1">Membrane</location>
        <topology evidence="1">Multi-pass membrane protein</topology>
    </subcellularLocation>
</comment>
<comment type="similarity">
    <text evidence="6">Belongs to the major facilitator superfamily. Phosphate:H(+) symporter (TC 2.A.1.9) family.</text>
</comment>
<keyword evidence="3 7" id="KW-0812">Transmembrane</keyword>
<evidence type="ECO:0000256" key="4">
    <source>
        <dbReference type="ARBA" id="ARBA00022989"/>
    </source>
</evidence>
<dbReference type="PROSITE" id="PS01022">
    <property type="entry name" value="PTR2_1"/>
    <property type="match status" value="1"/>
</dbReference>
<dbReference type="InterPro" id="IPR036259">
    <property type="entry name" value="MFS_trans_sf"/>
</dbReference>
<dbReference type="EMBL" id="JBJUIK010000016">
    <property type="protein sequence ID" value="KAL3500229.1"/>
    <property type="molecule type" value="Genomic_DNA"/>
</dbReference>
<feature type="transmembrane region" description="Helical" evidence="7">
    <location>
        <begin position="181"/>
        <end position="201"/>
    </location>
</feature>
<keyword evidence="4 7" id="KW-1133">Transmembrane helix</keyword>
<dbReference type="InterPro" id="IPR000109">
    <property type="entry name" value="POT_fam"/>
</dbReference>
<gene>
    <name evidence="8" type="ORF">ACH5RR_039322</name>
</gene>
<feature type="transmembrane region" description="Helical" evidence="7">
    <location>
        <begin position="314"/>
        <end position="336"/>
    </location>
</feature>
<protein>
    <recommendedName>
        <fullName evidence="10">NPF family transporter</fullName>
    </recommendedName>
</protein>
<feature type="transmembrane region" description="Helical" evidence="7">
    <location>
        <begin position="524"/>
        <end position="543"/>
    </location>
</feature>
<feature type="transmembrane region" description="Helical" evidence="7">
    <location>
        <begin position="55"/>
        <end position="77"/>
    </location>
</feature>
<comment type="caution">
    <text evidence="8">The sequence shown here is derived from an EMBL/GenBank/DDBJ whole genome shotgun (WGS) entry which is preliminary data.</text>
</comment>
<comment type="similarity">
    <text evidence="2">Belongs to the major facilitator superfamily. Proton-dependent oligopeptide transporter (POT/PTR) (TC 2.A.17) family.</text>
</comment>
<keyword evidence="9" id="KW-1185">Reference proteome</keyword>
<evidence type="ECO:0000256" key="2">
    <source>
        <dbReference type="ARBA" id="ARBA00005982"/>
    </source>
</evidence>
<dbReference type="SUPFAM" id="SSF103473">
    <property type="entry name" value="MFS general substrate transporter"/>
    <property type="match status" value="1"/>
</dbReference>
<reference evidence="8 9" key="1">
    <citation type="submission" date="2024-11" db="EMBL/GenBank/DDBJ databases">
        <title>A near-complete genome assembly of Cinchona calisaya.</title>
        <authorList>
            <person name="Lian D.C."/>
            <person name="Zhao X.W."/>
            <person name="Wei L."/>
        </authorList>
    </citation>
    <scope>NUCLEOTIDE SEQUENCE [LARGE SCALE GENOMIC DNA]</scope>
    <source>
        <tissue evidence="8">Nenye</tissue>
    </source>
</reference>
<feature type="transmembrane region" description="Helical" evidence="7">
    <location>
        <begin position="83"/>
        <end position="104"/>
    </location>
</feature>
<evidence type="ECO:0000313" key="8">
    <source>
        <dbReference type="EMBL" id="KAL3500229.1"/>
    </source>
</evidence>
<keyword evidence="5 7" id="KW-0472">Membrane</keyword>
<name>A0ABD2Y1D0_9GENT</name>
<feature type="transmembrane region" description="Helical" evidence="7">
    <location>
        <begin position="156"/>
        <end position="175"/>
    </location>
</feature>
<dbReference type="InterPro" id="IPR018456">
    <property type="entry name" value="PTR2_symporter_CS"/>
</dbReference>
<feature type="transmembrane region" description="Helical" evidence="7">
    <location>
        <begin position="480"/>
        <end position="504"/>
    </location>
</feature>
<evidence type="ECO:0000313" key="9">
    <source>
        <dbReference type="Proteomes" id="UP001630127"/>
    </source>
</evidence>
<dbReference type="PANTHER" id="PTHR11654">
    <property type="entry name" value="OLIGOPEPTIDE TRANSPORTER-RELATED"/>
    <property type="match status" value="1"/>
</dbReference>
<evidence type="ECO:0000256" key="1">
    <source>
        <dbReference type="ARBA" id="ARBA00004141"/>
    </source>
</evidence>
<evidence type="ECO:0008006" key="10">
    <source>
        <dbReference type="Google" id="ProtNLM"/>
    </source>
</evidence>
<evidence type="ECO:0000256" key="3">
    <source>
        <dbReference type="ARBA" id="ARBA00022692"/>
    </source>
</evidence>
<dbReference type="Pfam" id="PF00854">
    <property type="entry name" value="PTR2"/>
    <property type="match status" value="1"/>
</dbReference>
<evidence type="ECO:0000256" key="6">
    <source>
        <dbReference type="ARBA" id="ARBA00044504"/>
    </source>
</evidence>
<proteinExistence type="inferred from homology"/>
<organism evidence="8 9">
    <name type="scientific">Cinchona calisaya</name>
    <dbReference type="NCBI Taxonomy" id="153742"/>
    <lineage>
        <taxon>Eukaryota</taxon>
        <taxon>Viridiplantae</taxon>
        <taxon>Streptophyta</taxon>
        <taxon>Embryophyta</taxon>
        <taxon>Tracheophyta</taxon>
        <taxon>Spermatophyta</taxon>
        <taxon>Magnoliopsida</taxon>
        <taxon>eudicotyledons</taxon>
        <taxon>Gunneridae</taxon>
        <taxon>Pentapetalae</taxon>
        <taxon>asterids</taxon>
        <taxon>lamiids</taxon>
        <taxon>Gentianales</taxon>
        <taxon>Rubiaceae</taxon>
        <taxon>Cinchonoideae</taxon>
        <taxon>Cinchoneae</taxon>
        <taxon>Cinchona</taxon>
    </lineage>
</organism>
<evidence type="ECO:0000256" key="5">
    <source>
        <dbReference type="ARBA" id="ARBA00023136"/>
    </source>
</evidence>
<dbReference type="AlphaFoldDB" id="A0ABD2Y1D0"/>
<evidence type="ECO:0000256" key="7">
    <source>
        <dbReference type="SAM" id="Phobius"/>
    </source>
</evidence>
<accession>A0ABD2Y1D0</accession>